<evidence type="ECO:0000313" key="2">
    <source>
        <dbReference type="Proteomes" id="UP001064971"/>
    </source>
</evidence>
<name>A0ABN6RD34_9DEIO</name>
<reference evidence="1" key="1">
    <citation type="submission" date="2022-07" db="EMBL/GenBank/DDBJ databases">
        <title>Complete Genome Sequence of the Radioresistant Bacterium Deinococcus aetherius ST0316, Isolated from the Air Dust collected in Lower Stratosphere above Japan.</title>
        <authorList>
            <person name="Satoh K."/>
            <person name="Hagiwara K."/>
            <person name="Katsumata K."/>
            <person name="Kubo A."/>
            <person name="Yokobori S."/>
            <person name="Yamagishi A."/>
            <person name="Oono Y."/>
            <person name="Narumi I."/>
        </authorList>
    </citation>
    <scope>NUCLEOTIDE SEQUENCE</scope>
    <source>
        <strain evidence="1">ST0316</strain>
    </source>
</reference>
<evidence type="ECO:0008006" key="3">
    <source>
        <dbReference type="Google" id="ProtNLM"/>
    </source>
</evidence>
<accession>A0ABN6RD34</accession>
<dbReference type="Proteomes" id="UP001064971">
    <property type="component" value="Chromosome"/>
</dbReference>
<dbReference type="EMBL" id="AP026560">
    <property type="protein sequence ID" value="BDP41267.1"/>
    <property type="molecule type" value="Genomic_DNA"/>
</dbReference>
<proteinExistence type="predicted"/>
<protein>
    <recommendedName>
        <fullName evidence="3">Ig-like domain-containing protein</fullName>
    </recommendedName>
</protein>
<gene>
    <name evidence="1" type="ORF">DAETH_12360</name>
</gene>
<sequence length="144" mass="15642">MRATGALLTPAPYNPPMSRPISVRLLVLACLLAPALSGCRYNFLPVVPTPVEVTLPTRVTAATLERDGDTLVLRARVDGRFSPGYLSVAWFDGARELGRDSVYLDAAQREATFRLDAPDPGAFRAVIAFGGNVLRQVELYEVQP</sequence>
<organism evidence="1 2">
    <name type="scientific">Deinococcus aetherius</name>
    <dbReference type="NCBI Taxonomy" id="200252"/>
    <lineage>
        <taxon>Bacteria</taxon>
        <taxon>Thermotogati</taxon>
        <taxon>Deinococcota</taxon>
        <taxon>Deinococci</taxon>
        <taxon>Deinococcales</taxon>
        <taxon>Deinococcaceae</taxon>
        <taxon>Deinococcus</taxon>
    </lineage>
</organism>
<evidence type="ECO:0000313" key="1">
    <source>
        <dbReference type="EMBL" id="BDP41267.1"/>
    </source>
</evidence>
<keyword evidence="2" id="KW-1185">Reference proteome</keyword>